<dbReference type="RefSeq" id="WP_140603239.1">
    <property type="nucleotide sequence ID" value="NZ_SAWY01000020.1"/>
</dbReference>
<dbReference type="InterPro" id="IPR009875">
    <property type="entry name" value="PilZ_domain"/>
</dbReference>
<keyword evidence="3" id="KW-1185">Reference proteome</keyword>
<evidence type="ECO:0000259" key="1">
    <source>
        <dbReference type="Pfam" id="PF07238"/>
    </source>
</evidence>
<name>A0A502KY36_9GAMM</name>
<sequence>MNNNLSPDLAPYQGIILSLVAYANHHKLDHLIEKLTPKLKSSVRFLIKMEIKRVAKPCNLVMDFRSMFDNCEEVHHNEQCHYLDEISKTLFLESVQNNQNNFCIYMYNELTQNAKARYVEQKKNQTEQEKRLNNSLNVAVASPINLSNQNYFHEDPNSFHSKCRAFTYDPLGMSLNGKLAIGKQVELIDLNISNCIFKTTIDITDIENDELFLWFYDHDKILNFEPEITLPYKVVNKEYNNGFYHYHLKLSQACAQEMLTLLTKLLQQKFAANKPHRKKQIIPLIDSVMAKSHEQYLTSRITDIPLLCAKYTSGWRPDSGLFTESNKDLWQFFSDNENLAPFSKLFSHEHIQQALDNNERVNEYAYILKHQYADKNQFIIVWQHQLENDQKARTLLQETILAGEYRYVRLSIKPVNAVDDAYLPSAVASSTSPAMAFMNRPLSRPILNSLKPINYIAVLTDITELNNTLAIPEKLKVKSKPLHEIAPIKCSSQFLLPRLTRKSQLKKVVLDLHDSRREERFSLEMDIKITRCGKSPCKIKGHTVNISSRGLAVHLAQPLTYKPGDIISLTLKIPTSVDNSVKNITLRQQKYQILAGNDTQLRLVISGIEKRHDGCKFLREFILNNMDDLQLASALPGEIYGMSQAIRNIYAKNHLSVPFFIHQDKRQWYINSLALNADTKFPSLSSEQASDQDMLVKLINQEKFQNYCLIKLNKIAEQKDFNVFYMVTVPQVSAKESEKLFWFGDLEQLQKSGKLPEVMGKIKALGNPTIVRVQISKPQGIAAKGFIDELHYLKKISPNDANELISTIEQVAGIGEVTDHTEQVLEIVNSYFANKTTQDFANKTTQDFANKTTQDFAKAG</sequence>
<dbReference type="Proteomes" id="UP000315303">
    <property type="component" value="Unassembled WGS sequence"/>
</dbReference>
<dbReference type="Pfam" id="PF07238">
    <property type="entry name" value="PilZ"/>
    <property type="match status" value="1"/>
</dbReference>
<evidence type="ECO:0000313" key="2">
    <source>
        <dbReference type="EMBL" id="TPH15075.1"/>
    </source>
</evidence>
<dbReference type="OrthoDB" id="6218562at2"/>
<comment type="caution">
    <text evidence="2">The sequence shown here is derived from an EMBL/GenBank/DDBJ whole genome shotgun (WGS) entry which is preliminary data.</text>
</comment>
<reference evidence="2 3" key="1">
    <citation type="submission" date="2019-01" db="EMBL/GenBank/DDBJ databases">
        <title>Litorilituus lipolytica sp. nov., isolated from intertidal sand of the Yellow Sea in China.</title>
        <authorList>
            <person name="Liu A."/>
        </authorList>
    </citation>
    <scope>NUCLEOTIDE SEQUENCE [LARGE SCALE GENOMIC DNA]</scope>
    <source>
        <strain evidence="2 3">RZ04</strain>
    </source>
</reference>
<accession>A0A502KY36</accession>
<dbReference type="AlphaFoldDB" id="A0A502KY36"/>
<organism evidence="2 3">
    <name type="scientific">Litorilituus lipolyticus</name>
    <dbReference type="NCBI Taxonomy" id="2491017"/>
    <lineage>
        <taxon>Bacteria</taxon>
        <taxon>Pseudomonadati</taxon>
        <taxon>Pseudomonadota</taxon>
        <taxon>Gammaproteobacteria</taxon>
        <taxon>Alteromonadales</taxon>
        <taxon>Colwelliaceae</taxon>
        <taxon>Litorilituus</taxon>
    </lineage>
</organism>
<proteinExistence type="predicted"/>
<dbReference type="GO" id="GO:0035438">
    <property type="term" value="F:cyclic-di-GMP binding"/>
    <property type="evidence" value="ECO:0007669"/>
    <property type="project" value="InterPro"/>
</dbReference>
<gene>
    <name evidence="2" type="ORF">EPA86_09650</name>
</gene>
<feature type="domain" description="PilZ" evidence="1">
    <location>
        <begin position="515"/>
        <end position="575"/>
    </location>
</feature>
<protein>
    <submittedName>
        <fullName evidence="2">PilZ domain-containing protein</fullName>
    </submittedName>
</protein>
<evidence type="ECO:0000313" key="3">
    <source>
        <dbReference type="Proteomes" id="UP000315303"/>
    </source>
</evidence>
<dbReference type="Gene3D" id="2.40.10.220">
    <property type="entry name" value="predicted glycosyltransferase like domains"/>
    <property type="match status" value="1"/>
</dbReference>
<dbReference type="EMBL" id="SAWY01000020">
    <property type="protein sequence ID" value="TPH15075.1"/>
    <property type="molecule type" value="Genomic_DNA"/>
</dbReference>